<keyword evidence="1" id="KW-0808">Transferase</keyword>
<dbReference type="AlphaFoldDB" id="A0A2P6RV49"/>
<dbReference type="STRING" id="74649.A0A2P6RV49"/>
<proteinExistence type="predicted"/>
<sequence>MAGLEELRKKLTPLFDVEKGLGLGSSTLDPSDSYTGEVVIGNWEWPNGLMNDDLMLIIGNGSRISWRSWPRRYVEQ</sequence>
<keyword evidence="2" id="KW-1185">Reference proteome</keyword>
<name>A0A2P6RV49_ROSCH</name>
<organism evidence="1 2">
    <name type="scientific">Rosa chinensis</name>
    <name type="common">China rose</name>
    <dbReference type="NCBI Taxonomy" id="74649"/>
    <lineage>
        <taxon>Eukaryota</taxon>
        <taxon>Viridiplantae</taxon>
        <taxon>Streptophyta</taxon>
        <taxon>Embryophyta</taxon>
        <taxon>Tracheophyta</taxon>
        <taxon>Spermatophyta</taxon>
        <taxon>Magnoliopsida</taxon>
        <taxon>eudicotyledons</taxon>
        <taxon>Gunneridae</taxon>
        <taxon>Pentapetalae</taxon>
        <taxon>rosids</taxon>
        <taxon>fabids</taxon>
        <taxon>Rosales</taxon>
        <taxon>Rosaceae</taxon>
        <taxon>Rosoideae</taxon>
        <taxon>Rosoideae incertae sedis</taxon>
        <taxon>Rosa</taxon>
    </lineage>
</organism>
<evidence type="ECO:0000313" key="2">
    <source>
        <dbReference type="Proteomes" id="UP000238479"/>
    </source>
</evidence>
<comment type="caution">
    <text evidence="1">The sequence shown here is derived from an EMBL/GenBank/DDBJ whole genome shotgun (WGS) entry which is preliminary data.</text>
</comment>
<gene>
    <name evidence="1" type="ORF">RchiOBHm_Chr2g0131721</name>
</gene>
<dbReference type="EMBL" id="PDCK01000040">
    <property type="protein sequence ID" value="PRQ50305.1"/>
    <property type="molecule type" value="Genomic_DNA"/>
</dbReference>
<dbReference type="GO" id="GO:0004708">
    <property type="term" value="F:MAP kinase kinase activity"/>
    <property type="evidence" value="ECO:0007669"/>
    <property type="project" value="UniProtKB-EC"/>
</dbReference>
<dbReference type="EC" id="2.7.12.2" evidence="1"/>
<accession>A0A2P6RV49</accession>
<keyword evidence="1" id="KW-0418">Kinase</keyword>
<dbReference type="Proteomes" id="UP000238479">
    <property type="component" value="Chromosome 2"/>
</dbReference>
<reference evidence="1 2" key="1">
    <citation type="journal article" date="2018" name="Nat. Genet.">
        <title>The Rosa genome provides new insights in the design of modern roses.</title>
        <authorList>
            <person name="Bendahmane M."/>
        </authorList>
    </citation>
    <scope>NUCLEOTIDE SEQUENCE [LARGE SCALE GENOMIC DNA]</scope>
    <source>
        <strain evidence="2">cv. Old Blush</strain>
    </source>
</reference>
<evidence type="ECO:0000313" key="1">
    <source>
        <dbReference type="EMBL" id="PRQ50305.1"/>
    </source>
</evidence>
<dbReference type="Gramene" id="PRQ50305">
    <property type="protein sequence ID" value="PRQ50305"/>
    <property type="gene ID" value="RchiOBHm_Chr2g0131721"/>
</dbReference>
<protein>
    <submittedName>
        <fullName evidence="1">Putative mitogen-activated protein kinase kinase</fullName>
        <ecNumber evidence="1">2.7.12.2</ecNumber>
    </submittedName>
</protein>